<dbReference type="InterPro" id="IPR000182">
    <property type="entry name" value="GNAT_dom"/>
</dbReference>
<name>A0A5S9F0W2_UABAM</name>
<evidence type="ECO:0000313" key="2">
    <source>
        <dbReference type="EMBL" id="BBM81997.1"/>
    </source>
</evidence>
<dbReference type="Proteomes" id="UP000326354">
    <property type="component" value="Chromosome"/>
</dbReference>
<dbReference type="InterPro" id="IPR016181">
    <property type="entry name" value="Acyl_CoA_acyltransferase"/>
</dbReference>
<proteinExistence type="predicted"/>
<dbReference type="Pfam" id="PF13302">
    <property type="entry name" value="Acetyltransf_3"/>
    <property type="match status" value="1"/>
</dbReference>
<gene>
    <name evidence="2" type="ORF">UABAM_00340</name>
</gene>
<evidence type="ECO:0000259" key="1">
    <source>
        <dbReference type="PROSITE" id="PS51186"/>
    </source>
</evidence>
<dbReference type="SUPFAM" id="SSF55729">
    <property type="entry name" value="Acyl-CoA N-acyltransferases (Nat)"/>
    <property type="match status" value="1"/>
</dbReference>
<dbReference type="RefSeq" id="WP_151966257.1">
    <property type="nucleotide sequence ID" value="NZ_AP019860.1"/>
</dbReference>
<keyword evidence="3" id="KW-1185">Reference proteome</keyword>
<dbReference type="GO" id="GO:0016747">
    <property type="term" value="F:acyltransferase activity, transferring groups other than amino-acyl groups"/>
    <property type="evidence" value="ECO:0007669"/>
    <property type="project" value="InterPro"/>
</dbReference>
<keyword evidence="2" id="KW-0808">Transferase</keyword>
<accession>A0A5S9F0W2</accession>
<protein>
    <submittedName>
        <fullName evidence="2">Alanine acetyltransferase</fullName>
    </submittedName>
</protein>
<dbReference type="AlphaFoldDB" id="A0A5S9F0W2"/>
<dbReference type="OrthoDB" id="9795206at2"/>
<organism evidence="2 3">
    <name type="scientific">Uabimicrobium amorphum</name>
    <dbReference type="NCBI Taxonomy" id="2596890"/>
    <lineage>
        <taxon>Bacteria</taxon>
        <taxon>Pseudomonadati</taxon>
        <taxon>Planctomycetota</taxon>
        <taxon>Candidatus Uabimicrobiia</taxon>
        <taxon>Candidatus Uabimicrobiales</taxon>
        <taxon>Candidatus Uabimicrobiaceae</taxon>
        <taxon>Candidatus Uabimicrobium</taxon>
    </lineage>
</organism>
<reference evidence="2 3" key="1">
    <citation type="submission" date="2019-08" db="EMBL/GenBank/DDBJ databases">
        <title>Complete genome sequence of Candidatus Uab amorphum.</title>
        <authorList>
            <person name="Shiratori T."/>
            <person name="Suzuki S."/>
            <person name="Kakizawa Y."/>
            <person name="Ishida K."/>
        </authorList>
    </citation>
    <scope>NUCLEOTIDE SEQUENCE [LARGE SCALE GENOMIC DNA]</scope>
    <source>
        <strain evidence="2 3">SRT547</strain>
    </source>
</reference>
<sequence length="172" mass="19400">MSVVKTTRLNIRKLCMDDAAFMCALLNDSEWRRFIRDQGKRTIEDAANYIKNSAMQSYQDLGFGLFLVELKTAVPVGICGFVKRDYLPDVDIGFAFLPQFRKKGYAVEAASVLLSYAQQHLGMSRVAAITQKENLASIKVLEKIGLTFEKQIVCDAGQQLQLYSINFKKLDT</sequence>
<dbReference type="PANTHER" id="PTHR43792:SF1">
    <property type="entry name" value="N-ACETYLTRANSFERASE DOMAIN-CONTAINING PROTEIN"/>
    <property type="match status" value="1"/>
</dbReference>
<feature type="domain" description="N-acetyltransferase" evidence="1">
    <location>
        <begin position="9"/>
        <end position="171"/>
    </location>
</feature>
<dbReference type="InterPro" id="IPR051531">
    <property type="entry name" value="N-acetyltransferase"/>
</dbReference>
<dbReference type="Gene3D" id="3.40.630.30">
    <property type="match status" value="1"/>
</dbReference>
<evidence type="ECO:0000313" key="3">
    <source>
        <dbReference type="Proteomes" id="UP000326354"/>
    </source>
</evidence>
<dbReference type="EMBL" id="AP019860">
    <property type="protein sequence ID" value="BBM81997.1"/>
    <property type="molecule type" value="Genomic_DNA"/>
</dbReference>
<dbReference type="PROSITE" id="PS51186">
    <property type="entry name" value="GNAT"/>
    <property type="match status" value="1"/>
</dbReference>
<dbReference type="PANTHER" id="PTHR43792">
    <property type="entry name" value="GNAT FAMILY, PUTATIVE (AFU_ORTHOLOGUE AFUA_3G00765)-RELATED-RELATED"/>
    <property type="match status" value="1"/>
</dbReference>
<dbReference type="KEGG" id="uam:UABAM_00340"/>